<comment type="caution">
    <text evidence="1">The sequence shown here is derived from an EMBL/GenBank/DDBJ whole genome shotgun (WGS) entry which is preliminary data.</text>
</comment>
<dbReference type="EMBL" id="LCIT01000012">
    <property type="protein sequence ID" value="KKT62458.1"/>
    <property type="molecule type" value="Genomic_DNA"/>
</dbReference>
<name>A0A0G1IU07_9BACT</name>
<protein>
    <submittedName>
        <fullName evidence="1">Uncharacterized protein</fullName>
    </submittedName>
</protein>
<dbReference type="AlphaFoldDB" id="A0A0G1IU07"/>
<sequence length="210" mass="24436">MIRGDIKKGIKNEVDDQTIDDTLLNTWVQKADEKVQSWRPPNDQNQTFDYWDYLKTEQPYTTVANQTKYPVPENFRAFMELKIGTDTKPYTLIDFRKRSDYTSHAVYLLGGSFYPIATPTKDGDAMSLVFVRISDDFASDNDEPEVEKLYHQAYVEWGKKMYYNLQGDTELEKQAENNFERVMVGKWRDQEIARMAAASDQAEIPRSSLV</sequence>
<dbReference type="Proteomes" id="UP000033945">
    <property type="component" value="Unassembled WGS sequence"/>
</dbReference>
<organism evidence="1 2">
    <name type="scientific">Candidatus Giovannonibacteria bacterium GW2011_GWA2_44_26</name>
    <dbReference type="NCBI Taxonomy" id="1618648"/>
    <lineage>
        <taxon>Bacteria</taxon>
        <taxon>Candidatus Giovannoniibacteriota</taxon>
    </lineage>
</organism>
<accession>A0A0G1IU07</accession>
<reference evidence="1 2" key="1">
    <citation type="journal article" date="2015" name="Nature">
        <title>rRNA introns, odd ribosomes, and small enigmatic genomes across a large radiation of phyla.</title>
        <authorList>
            <person name="Brown C.T."/>
            <person name="Hug L.A."/>
            <person name="Thomas B.C."/>
            <person name="Sharon I."/>
            <person name="Castelle C.J."/>
            <person name="Singh A."/>
            <person name="Wilkins M.J."/>
            <person name="Williams K.H."/>
            <person name="Banfield J.F."/>
        </authorList>
    </citation>
    <scope>NUCLEOTIDE SEQUENCE [LARGE SCALE GENOMIC DNA]</scope>
</reference>
<proteinExistence type="predicted"/>
<gene>
    <name evidence="1" type="ORF">UW55_C0012G0018</name>
</gene>
<evidence type="ECO:0000313" key="1">
    <source>
        <dbReference type="EMBL" id="KKT62458.1"/>
    </source>
</evidence>
<evidence type="ECO:0000313" key="2">
    <source>
        <dbReference type="Proteomes" id="UP000033945"/>
    </source>
</evidence>
<dbReference type="InterPro" id="IPR056209">
    <property type="entry name" value="SU10_adaptor"/>
</dbReference>
<dbReference type="Pfam" id="PF24175">
    <property type="entry name" value="SU10_adaptor"/>
    <property type="match status" value="1"/>
</dbReference>